<comment type="function">
    <text evidence="9">Involved in coproporphyrin-dependent heme b biosynthesis. Catalyzes the decarboxylation of Fe-coproporphyrin III (coproheme) to heme b (protoheme IX), the last step of the pathway. The reaction occurs in a stepwise manner with a three-propionate intermediate.</text>
</comment>
<dbReference type="RefSeq" id="WP_101628511.1">
    <property type="nucleotide sequence ID" value="NZ_PKKJ01000011.1"/>
</dbReference>
<dbReference type="GO" id="GO:0006785">
    <property type="term" value="P:heme B biosynthetic process"/>
    <property type="evidence" value="ECO:0007669"/>
    <property type="project" value="UniProtKB-UniRule"/>
</dbReference>
<evidence type="ECO:0000256" key="7">
    <source>
        <dbReference type="ARBA" id="ARBA00049896"/>
    </source>
</evidence>
<comment type="catalytic activity">
    <reaction evidence="9">
        <text>harderoheme III + H2O2 + H(+) = heme b + CO2 + 2 H2O</text>
        <dbReference type="Rhea" id="RHEA:57944"/>
        <dbReference type="ChEBI" id="CHEBI:15377"/>
        <dbReference type="ChEBI" id="CHEBI:15378"/>
        <dbReference type="ChEBI" id="CHEBI:16240"/>
        <dbReference type="ChEBI" id="CHEBI:16526"/>
        <dbReference type="ChEBI" id="CHEBI:60344"/>
        <dbReference type="ChEBI" id="CHEBI:142463"/>
    </reaction>
</comment>
<dbReference type="Pfam" id="PF06778">
    <property type="entry name" value="Chlor_dismutase"/>
    <property type="match status" value="1"/>
</dbReference>
<feature type="binding site" description="axial binding residue" evidence="9">
    <location>
        <position position="169"/>
    </location>
    <ligand>
        <name>Fe-coproporphyrin III</name>
        <dbReference type="ChEBI" id="CHEBI:68438"/>
    </ligand>
    <ligandPart>
        <name>Fe</name>
        <dbReference type="ChEBI" id="CHEBI:18248"/>
    </ligandPart>
</feature>
<dbReference type="GO" id="GO:0016634">
    <property type="term" value="F:oxidoreductase activity, acting on the CH-CH group of donors, oxygen as acceptor"/>
    <property type="evidence" value="ECO:0007669"/>
    <property type="project" value="UniProtKB-UniRule"/>
</dbReference>
<evidence type="ECO:0000256" key="3">
    <source>
        <dbReference type="ARBA" id="ARBA00022723"/>
    </source>
</evidence>
<evidence type="ECO:0000256" key="6">
    <source>
        <dbReference type="ARBA" id="ARBA00030236"/>
    </source>
</evidence>
<keyword evidence="3 9" id="KW-0479">Metal-binding</keyword>
<dbReference type="NCBIfam" id="NF042928">
    <property type="entry name" value="HemQ_actino"/>
    <property type="match status" value="1"/>
</dbReference>
<dbReference type="GO" id="GO:0020037">
    <property type="term" value="F:heme binding"/>
    <property type="evidence" value="ECO:0007669"/>
    <property type="project" value="InterPro"/>
</dbReference>
<evidence type="ECO:0000256" key="4">
    <source>
        <dbReference type="ARBA" id="ARBA00023004"/>
    </source>
</evidence>
<dbReference type="OrthoDB" id="9773646at2"/>
<dbReference type="PANTHER" id="PTHR36843:SF1">
    <property type="entry name" value="COPROHEME DECARBOXYLASE"/>
    <property type="match status" value="1"/>
</dbReference>
<reference evidence="10 11" key="1">
    <citation type="submission" date="2017-12" db="EMBL/GenBank/DDBJ databases">
        <title>Phylogenetic diversity of female urinary microbiome.</title>
        <authorList>
            <person name="Thomas-White K."/>
            <person name="Wolfe A.J."/>
        </authorList>
    </citation>
    <scope>NUCLEOTIDE SEQUENCE [LARGE SCALE GENOMIC DNA]</scope>
    <source>
        <strain evidence="10 11">UMB0250</strain>
    </source>
</reference>
<comment type="caution">
    <text evidence="10">The sequence shown here is derived from an EMBL/GenBank/DDBJ whole genome shotgun (WGS) entry which is preliminary data.</text>
</comment>
<dbReference type="Proteomes" id="UP000234545">
    <property type="component" value="Unassembled WGS sequence"/>
</dbReference>
<keyword evidence="9" id="KW-0350">Heme biosynthesis</keyword>
<comment type="catalytic activity">
    <reaction evidence="9">
        <text>Fe-coproporphyrin III + H2O2 + H(+) = harderoheme III + CO2 + 2 H2O</text>
        <dbReference type="Rhea" id="RHEA:57940"/>
        <dbReference type="ChEBI" id="CHEBI:15377"/>
        <dbReference type="ChEBI" id="CHEBI:15378"/>
        <dbReference type="ChEBI" id="CHEBI:16240"/>
        <dbReference type="ChEBI" id="CHEBI:16526"/>
        <dbReference type="ChEBI" id="CHEBI:68438"/>
        <dbReference type="ChEBI" id="CHEBI:142463"/>
    </reaction>
</comment>
<feature type="active site" evidence="9">
    <location>
        <position position="146"/>
    </location>
</feature>
<organism evidence="10 11">
    <name type="scientific">Schaalia turicensis</name>
    <dbReference type="NCBI Taxonomy" id="131111"/>
    <lineage>
        <taxon>Bacteria</taxon>
        <taxon>Bacillati</taxon>
        <taxon>Actinomycetota</taxon>
        <taxon>Actinomycetes</taxon>
        <taxon>Actinomycetales</taxon>
        <taxon>Actinomycetaceae</taxon>
        <taxon>Schaalia</taxon>
    </lineage>
</organism>
<comment type="cofactor">
    <cofactor evidence="9">
        <name>Fe-coproporphyrin III</name>
        <dbReference type="ChEBI" id="CHEBI:68438"/>
    </cofactor>
    <text evidence="9">Fe-coproporphyrin III acts as both substrate and redox cofactor.</text>
</comment>
<dbReference type="Gene3D" id="3.30.70.1030">
    <property type="entry name" value="Apc35880, domain 1"/>
    <property type="match status" value="2"/>
</dbReference>
<comment type="pathway">
    <text evidence="9">Porphyrin-containing compound metabolism; protoheme biosynthesis.</text>
</comment>
<evidence type="ECO:0000256" key="8">
    <source>
        <dbReference type="ARBA" id="ARBA00050019"/>
    </source>
</evidence>
<dbReference type="InterPro" id="IPR011008">
    <property type="entry name" value="Dimeric_a/b-barrel"/>
</dbReference>
<evidence type="ECO:0000256" key="1">
    <source>
        <dbReference type="ARBA" id="ARBA00014413"/>
    </source>
</evidence>
<comment type="similarity">
    <text evidence="9">Belongs to the ChdC family. Type 2 subfamily.</text>
</comment>
<evidence type="ECO:0000256" key="5">
    <source>
        <dbReference type="ARBA" id="ARBA00029882"/>
    </source>
</evidence>
<dbReference type="InterPro" id="IPR010644">
    <property type="entry name" value="ChdC/CLD"/>
</dbReference>
<sequence length="247" mass="27664">MSQTGKTYSHKDPRDATDVDIDAINNGFHYGLTSVFETGAPLPADEAERKALVEETLAAITPEGVELRGTYDLAGLRADADLLVWWLADDPLALQKAYRGLLASPLGAYLIPVWSVMGQHTPAEFNTRHVPACFAGVAPRDWITVYPFVRSYDWYLMEPEERSAIMAEHGKNGFSQYPDVKGSTLSAFGMSDYEWILAFEADTLDRLEGVLHAQRYTRARLHVREDRPFYTGHRVSLGEWADVQPQA</sequence>
<gene>
    <name evidence="9" type="primary">chdC</name>
    <name evidence="10" type="ORF">CYJ25_07290</name>
</gene>
<accession>A0A2I1I405</accession>
<keyword evidence="2 9" id="KW-0349">Heme</keyword>
<comment type="catalytic activity">
    <reaction evidence="7">
        <text>Fe-coproporphyrin III + 2 H2O2 + 2 H(+) = heme b + 2 CO2 + 4 H2O</text>
        <dbReference type="Rhea" id="RHEA:56516"/>
        <dbReference type="ChEBI" id="CHEBI:15377"/>
        <dbReference type="ChEBI" id="CHEBI:15378"/>
        <dbReference type="ChEBI" id="CHEBI:16240"/>
        <dbReference type="ChEBI" id="CHEBI:16526"/>
        <dbReference type="ChEBI" id="CHEBI:60344"/>
        <dbReference type="ChEBI" id="CHEBI:68438"/>
        <dbReference type="EC" id="1.3.98.5"/>
    </reaction>
    <physiologicalReaction direction="left-to-right" evidence="7">
        <dbReference type="Rhea" id="RHEA:56517"/>
    </physiologicalReaction>
</comment>
<keyword evidence="9" id="KW-0560">Oxidoreductase</keyword>
<evidence type="ECO:0000256" key="9">
    <source>
        <dbReference type="HAMAP-Rule" id="MF_02244"/>
    </source>
</evidence>
<evidence type="ECO:0000313" key="10">
    <source>
        <dbReference type="EMBL" id="PKY65866.1"/>
    </source>
</evidence>
<dbReference type="GO" id="GO:0046872">
    <property type="term" value="F:metal ion binding"/>
    <property type="evidence" value="ECO:0007669"/>
    <property type="project" value="UniProtKB-KW"/>
</dbReference>
<keyword evidence="4 9" id="KW-0408">Iron</keyword>
<name>A0A2I1I405_9ACTO</name>
<dbReference type="AlphaFoldDB" id="A0A2I1I405"/>
<dbReference type="EC" id="1.3.98.5" evidence="8 9"/>
<dbReference type="SUPFAM" id="SSF54909">
    <property type="entry name" value="Dimeric alpha+beta barrel"/>
    <property type="match status" value="1"/>
</dbReference>
<protein>
    <recommendedName>
        <fullName evidence="1 9">Coproheme decarboxylase</fullName>
        <ecNumber evidence="8 9">1.3.98.5</ecNumber>
    </recommendedName>
    <alternativeName>
        <fullName evidence="5 9">Coproheme III oxidative decarboxylase</fullName>
    </alternativeName>
    <alternativeName>
        <fullName evidence="6 9">Hydrogen peroxide-dependent heme synthase</fullName>
    </alternativeName>
</protein>
<evidence type="ECO:0000313" key="11">
    <source>
        <dbReference type="Proteomes" id="UP000234545"/>
    </source>
</evidence>
<dbReference type="EMBL" id="PKKJ01000011">
    <property type="protein sequence ID" value="PKY65866.1"/>
    <property type="molecule type" value="Genomic_DNA"/>
</dbReference>
<dbReference type="PANTHER" id="PTHR36843">
    <property type="entry name" value="HEME-DEPENDENT PEROXIDASE YWFI-RELATED"/>
    <property type="match status" value="1"/>
</dbReference>
<evidence type="ECO:0000256" key="2">
    <source>
        <dbReference type="ARBA" id="ARBA00022617"/>
    </source>
</evidence>
<dbReference type="HAMAP" id="MF_02244">
    <property type="entry name" value="Coproheme_decarbox_2"/>
    <property type="match status" value="1"/>
</dbReference>
<proteinExistence type="inferred from homology"/>